<organism evidence="2 3">
    <name type="scientific">Carnegiea gigantea</name>
    <dbReference type="NCBI Taxonomy" id="171969"/>
    <lineage>
        <taxon>Eukaryota</taxon>
        <taxon>Viridiplantae</taxon>
        <taxon>Streptophyta</taxon>
        <taxon>Embryophyta</taxon>
        <taxon>Tracheophyta</taxon>
        <taxon>Spermatophyta</taxon>
        <taxon>Magnoliopsida</taxon>
        <taxon>eudicotyledons</taxon>
        <taxon>Gunneridae</taxon>
        <taxon>Pentapetalae</taxon>
        <taxon>Caryophyllales</taxon>
        <taxon>Cactineae</taxon>
        <taxon>Cactaceae</taxon>
        <taxon>Cactoideae</taxon>
        <taxon>Echinocereeae</taxon>
        <taxon>Carnegiea</taxon>
    </lineage>
</organism>
<protein>
    <submittedName>
        <fullName evidence="2">Uncharacterized protein</fullName>
    </submittedName>
</protein>
<name>A0A9Q1JTQ3_9CARY</name>
<dbReference type="AlphaFoldDB" id="A0A9Q1JTQ3"/>
<comment type="caution">
    <text evidence="2">The sequence shown here is derived from an EMBL/GenBank/DDBJ whole genome shotgun (WGS) entry which is preliminary data.</text>
</comment>
<accession>A0A9Q1JTQ3</accession>
<evidence type="ECO:0000313" key="2">
    <source>
        <dbReference type="EMBL" id="KAJ8430883.1"/>
    </source>
</evidence>
<feature type="region of interest" description="Disordered" evidence="1">
    <location>
        <begin position="94"/>
        <end position="138"/>
    </location>
</feature>
<evidence type="ECO:0000313" key="3">
    <source>
        <dbReference type="Proteomes" id="UP001153076"/>
    </source>
</evidence>
<keyword evidence="3" id="KW-1185">Reference proteome</keyword>
<sequence>MSNPRDTGRKSWIKMSQLKAATRTLKNVRIADEQPIENASPQSLKVPPQFDYHARRRDYLFKRTKDNDTSIVFVINQPDAFNVTYTLRTLCSSQKERSRETQLQQGEERETRILPQEENHDMLDAQGNGSRATNSRDERDRVPGLIFRNRYRSPLYRVQKFWNRYRSRLDWFRNFWSRSRNRLGPVPRPGTRLVFSLFLHLMSCNWKENN</sequence>
<dbReference type="EMBL" id="JAKOGI010000745">
    <property type="protein sequence ID" value="KAJ8430883.1"/>
    <property type="molecule type" value="Genomic_DNA"/>
</dbReference>
<evidence type="ECO:0000256" key="1">
    <source>
        <dbReference type="SAM" id="MobiDB-lite"/>
    </source>
</evidence>
<reference evidence="2" key="1">
    <citation type="submission" date="2022-04" db="EMBL/GenBank/DDBJ databases">
        <title>Carnegiea gigantea Genome sequencing and assembly v2.</title>
        <authorList>
            <person name="Copetti D."/>
            <person name="Sanderson M.J."/>
            <person name="Burquez A."/>
            <person name="Wojciechowski M.F."/>
        </authorList>
    </citation>
    <scope>NUCLEOTIDE SEQUENCE</scope>
    <source>
        <strain evidence="2">SGP5-SGP5p</strain>
        <tissue evidence="2">Aerial part</tissue>
    </source>
</reference>
<gene>
    <name evidence="2" type="ORF">Cgig2_011346</name>
</gene>
<dbReference type="Proteomes" id="UP001153076">
    <property type="component" value="Unassembled WGS sequence"/>
</dbReference>
<proteinExistence type="predicted"/>
<feature type="compositionally biased region" description="Basic and acidic residues" evidence="1">
    <location>
        <begin position="94"/>
        <end position="123"/>
    </location>
</feature>